<evidence type="ECO:0000313" key="1">
    <source>
        <dbReference type="EMBL" id="KAH3772148.1"/>
    </source>
</evidence>
<reference evidence="1" key="2">
    <citation type="submission" date="2020-11" db="EMBL/GenBank/DDBJ databases">
        <authorList>
            <person name="McCartney M.A."/>
            <person name="Auch B."/>
            <person name="Kono T."/>
            <person name="Mallez S."/>
            <person name="Becker A."/>
            <person name="Gohl D.M."/>
            <person name="Silverstein K.A.T."/>
            <person name="Koren S."/>
            <person name="Bechman K.B."/>
            <person name="Herman A."/>
            <person name="Abrahante J.E."/>
            <person name="Garbe J."/>
        </authorList>
    </citation>
    <scope>NUCLEOTIDE SEQUENCE</scope>
    <source>
        <strain evidence="1">Duluth1</strain>
        <tissue evidence="1">Whole animal</tissue>
    </source>
</reference>
<dbReference type="Proteomes" id="UP000828390">
    <property type="component" value="Unassembled WGS sequence"/>
</dbReference>
<dbReference type="EMBL" id="JAIWYP010000009">
    <property type="protein sequence ID" value="KAH3772148.1"/>
    <property type="molecule type" value="Genomic_DNA"/>
</dbReference>
<reference evidence="1" key="1">
    <citation type="journal article" date="2019" name="bioRxiv">
        <title>The Genome of the Zebra Mussel, Dreissena polymorpha: A Resource for Invasive Species Research.</title>
        <authorList>
            <person name="McCartney M.A."/>
            <person name="Auch B."/>
            <person name="Kono T."/>
            <person name="Mallez S."/>
            <person name="Zhang Y."/>
            <person name="Obille A."/>
            <person name="Becker A."/>
            <person name="Abrahante J.E."/>
            <person name="Garbe J."/>
            <person name="Badalamenti J.P."/>
            <person name="Herman A."/>
            <person name="Mangelson H."/>
            <person name="Liachko I."/>
            <person name="Sullivan S."/>
            <person name="Sone E.D."/>
            <person name="Koren S."/>
            <person name="Silverstein K.A.T."/>
            <person name="Beckman K.B."/>
            <person name="Gohl D.M."/>
        </authorList>
    </citation>
    <scope>NUCLEOTIDE SEQUENCE</scope>
    <source>
        <strain evidence="1">Duluth1</strain>
        <tissue evidence="1">Whole animal</tissue>
    </source>
</reference>
<name>A0A9D4E2Y1_DREPO</name>
<organism evidence="1 2">
    <name type="scientific">Dreissena polymorpha</name>
    <name type="common">Zebra mussel</name>
    <name type="synonym">Mytilus polymorpha</name>
    <dbReference type="NCBI Taxonomy" id="45954"/>
    <lineage>
        <taxon>Eukaryota</taxon>
        <taxon>Metazoa</taxon>
        <taxon>Spiralia</taxon>
        <taxon>Lophotrochozoa</taxon>
        <taxon>Mollusca</taxon>
        <taxon>Bivalvia</taxon>
        <taxon>Autobranchia</taxon>
        <taxon>Heteroconchia</taxon>
        <taxon>Euheterodonta</taxon>
        <taxon>Imparidentia</taxon>
        <taxon>Neoheterodontei</taxon>
        <taxon>Myida</taxon>
        <taxon>Dreissenoidea</taxon>
        <taxon>Dreissenidae</taxon>
        <taxon>Dreissena</taxon>
    </lineage>
</organism>
<proteinExistence type="predicted"/>
<evidence type="ECO:0000313" key="2">
    <source>
        <dbReference type="Proteomes" id="UP000828390"/>
    </source>
</evidence>
<protein>
    <submittedName>
        <fullName evidence="1">Uncharacterized protein</fullName>
    </submittedName>
</protein>
<accession>A0A9D4E2Y1</accession>
<keyword evidence="2" id="KW-1185">Reference proteome</keyword>
<dbReference type="AlphaFoldDB" id="A0A9D4E2Y1"/>
<gene>
    <name evidence="1" type="ORF">DPMN_173484</name>
</gene>
<comment type="caution">
    <text evidence="1">The sequence shown here is derived from an EMBL/GenBank/DDBJ whole genome shotgun (WGS) entry which is preliminary data.</text>
</comment>
<sequence length="50" mass="5855">MSHVNFPSRNPNIYERTRDWFRAASEERCIHEDIVVLPTLLEANLASARK</sequence>